<dbReference type="InterPro" id="IPR007197">
    <property type="entry name" value="rSAM"/>
</dbReference>
<keyword evidence="1" id="KW-0949">S-adenosyl-L-methionine</keyword>
<evidence type="ECO:0000256" key="2">
    <source>
        <dbReference type="ARBA" id="ARBA00022723"/>
    </source>
</evidence>
<dbReference type="Pfam" id="PF04055">
    <property type="entry name" value="Radical_SAM"/>
    <property type="match status" value="1"/>
</dbReference>
<dbReference type="SUPFAM" id="SSF102114">
    <property type="entry name" value="Radical SAM enzymes"/>
    <property type="match status" value="1"/>
</dbReference>
<evidence type="ECO:0000256" key="5">
    <source>
        <dbReference type="SAM" id="Coils"/>
    </source>
</evidence>
<evidence type="ECO:0000313" key="8">
    <source>
        <dbReference type="EMBL" id="PIU68966.1"/>
    </source>
</evidence>
<dbReference type="EMBL" id="PEWD01000039">
    <property type="protein sequence ID" value="PIU68966.1"/>
    <property type="molecule type" value="Genomic_DNA"/>
</dbReference>
<dbReference type="CDD" id="cd21109">
    <property type="entry name" value="SPASM"/>
    <property type="match status" value="1"/>
</dbReference>
<proteinExistence type="predicted"/>
<evidence type="ECO:0008006" key="10">
    <source>
        <dbReference type="Google" id="ProtNLM"/>
    </source>
</evidence>
<dbReference type="SFLD" id="SFLDG01067">
    <property type="entry name" value="SPASM/twitch_domain_containing"/>
    <property type="match status" value="1"/>
</dbReference>
<dbReference type="SFLD" id="SFLDS00029">
    <property type="entry name" value="Radical_SAM"/>
    <property type="match status" value="1"/>
</dbReference>
<feature type="domain" description="Radical SAM core" evidence="6">
    <location>
        <begin position="11"/>
        <end position="163"/>
    </location>
</feature>
<dbReference type="InterPro" id="IPR023885">
    <property type="entry name" value="4Fe4S-binding_SPASM_dom"/>
</dbReference>
<name>A0A2M7ANL9_UNCKA</name>
<feature type="coiled-coil region" evidence="5">
    <location>
        <begin position="180"/>
        <end position="207"/>
    </location>
</feature>
<dbReference type="PANTHER" id="PTHR11228">
    <property type="entry name" value="RADICAL SAM DOMAIN PROTEIN"/>
    <property type="match status" value="1"/>
</dbReference>
<dbReference type="InterPro" id="IPR013785">
    <property type="entry name" value="Aldolase_TIM"/>
</dbReference>
<dbReference type="InterPro" id="IPR058240">
    <property type="entry name" value="rSAM_sf"/>
</dbReference>
<evidence type="ECO:0000256" key="3">
    <source>
        <dbReference type="ARBA" id="ARBA00023004"/>
    </source>
</evidence>
<keyword evidence="3" id="KW-0408">Iron</keyword>
<accession>A0A2M7ANL9</accession>
<keyword evidence="5" id="KW-0175">Coiled coil</keyword>
<reference evidence="9" key="1">
    <citation type="submission" date="2017-09" db="EMBL/GenBank/DDBJ databases">
        <title>Depth-based differentiation of microbial function through sediment-hosted aquifers and enrichment of novel symbionts in the deep terrestrial subsurface.</title>
        <authorList>
            <person name="Probst A.J."/>
            <person name="Ladd B."/>
            <person name="Jarett J.K."/>
            <person name="Geller-Mcgrath D.E."/>
            <person name="Sieber C.M.K."/>
            <person name="Emerson J.B."/>
            <person name="Anantharaman K."/>
            <person name="Thomas B.C."/>
            <person name="Malmstrom R."/>
            <person name="Stieglmeier M."/>
            <person name="Klingl A."/>
            <person name="Woyke T."/>
            <person name="Ryan C.M."/>
            <person name="Banfield J.F."/>
        </authorList>
    </citation>
    <scope>NUCLEOTIDE SEQUENCE [LARGE SCALE GENOMIC DNA]</scope>
</reference>
<gene>
    <name evidence="8" type="ORF">COS81_01995</name>
</gene>
<evidence type="ECO:0000313" key="9">
    <source>
        <dbReference type="Proteomes" id="UP000229916"/>
    </source>
</evidence>
<sequence>MYKPLDAVVAITYHCNARCVMCNIWRKKDHQMLDAEIYQKLSPSLRYINLTGGEPFLRSDLLEIYKRIQAAAPQAQIIFSTNGLLTDHILEILKKIMVLNHKVGVRVSIDGIGDFHSSLRGIPRAFEKATATLEGLKQIGVKNLGIGHTLMDANTSETPKVYRLAKELGVEFSLALAQNSEHYFEKLDNKIEKIDELKQNLEFLVRHELKSFAPKRWGRAFFEYGAYQFVAKNKRVLPDGAGIDSCFISPKGDVYPSDYINEIMGNLKENTLDAIWRSEKASAIRDRIKREKPIDAWMICTLRGSFVKNRWKVLGWAIKNKLKLYSGRPILE</sequence>
<dbReference type="PANTHER" id="PTHR11228:SF7">
    <property type="entry name" value="PQQA PEPTIDE CYCLASE"/>
    <property type="match status" value="1"/>
</dbReference>
<dbReference type="InterPro" id="IPR050377">
    <property type="entry name" value="Radical_SAM_PqqE_MftC-like"/>
</dbReference>
<dbReference type="Gene3D" id="3.20.20.70">
    <property type="entry name" value="Aldolase class I"/>
    <property type="match status" value="1"/>
</dbReference>
<dbReference type="GO" id="GO:0051536">
    <property type="term" value="F:iron-sulfur cluster binding"/>
    <property type="evidence" value="ECO:0007669"/>
    <property type="project" value="UniProtKB-KW"/>
</dbReference>
<dbReference type="CDD" id="cd01335">
    <property type="entry name" value="Radical_SAM"/>
    <property type="match status" value="1"/>
</dbReference>
<feature type="domain" description="4Fe4S-binding SPASM" evidence="7">
    <location>
        <begin position="244"/>
        <end position="289"/>
    </location>
</feature>
<evidence type="ECO:0000256" key="1">
    <source>
        <dbReference type="ARBA" id="ARBA00022691"/>
    </source>
</evidence>
<comment type="caution">
    <text evidence="8">The sequence shown here is derived from an EMBL/GenBank/DDBJ whole genome shotgun (WGS) entry which is preliminary data.</text>
</comment>
<evidence type="ECO:0000256" key="4">
    <source>
        <dbReference type="ARBA" id="ARBA00023014"/>
    </source>
</evidence>
<evidence type="ECO:0000259" key="6">
    <source>
        <dbReference type="Pfam" id="PF04055"/>
    </source>
</evidence>
<dbReference type="GO" id="GO:0003824">
    <property type="term" value="F:catalytic activity"/>
    <property type="evidence" value="ECO:0007669"/>
    <property type="project" value="InterPro"/>
</dbReference>
<keyword evidence="2" id="KW-0479">Metal-binding</keyword>
<keyword evidence="4" id="KW-0411">Iron-sulfur</keyword>
<dbReference type="AlphaFoldDB" id="A0A2M7ANL9"/>
<dbReference type="GO" id="GO:0046872">
    <property type="term" value="F:metal ion binding"/>
    <property type="evidence" value="ECO:0007669"/>
    <property type="project" value="UniProtKB-KW"/>
</dbReference>
<protein>
    <recommendedName>
        <fullName evidence="10">Radical SAM core domain-containing protein</fullName>
    </recommendedName>
</protein>
<dbReference type="Pfam" id="PF13186">
    <property type="entry name" value="SPASM"/>
    <property type="match status" value="1"/>
</dbReference>
<evidence type="ECO:0000259" key="7">
    <source>
        <dbReference type="Pfam" id="PF13186"/>
    </source>
</evidence>
<organism evidence="8 9">
    <name type="scientific">candidate division WWE3 bacterium CG06_land_8_20_14_3_00_42_16</name>
    <dbReference type="NCBI Taxonomy" id="1975083"/>
    <lineage>
        <taxon>Bacteria</taxon>
        <taxon>Katanobacteria</taxon>
    </lineage>
</organism>
<dbReference type="Proteomes" id="UP000229916">
    <property type="component" value="Unassembled WGS sequence"/>
</dbReference>